<feature type="domain" description="Fe-containing alcohol dehydrogenase-like C-terminal" evidence="3">
    <location>
        <begin position="188"/>
        <end position="389"/>
    </location>
</feature>
<feature type="domain" description="Alcohol dehydrogenase iron-type/glycerol dehydrogenase GldA" evidence="2">
    <location>
        <begin position="9"/>
        <end position="177"/>
    </location>
</feature>
<evidence type="ECO:0000256" key="1">
    <source>
        <dbReference type="ARBA" id="ARBA00023002"/>
    </source>
</evidence>
<protein>
    <submittedName>
        <fullName evidence="4">Iron-containing alcohol dehydrogenase</fullName>
    </submittedName>
</protein>
<dbReference type="GO" id="GO:1990002">
    <property type="term" value="F:methylglyoxal reductase (NADPH) (acetol producing) activity"/>
    <property type="evidence" value="ECO:0007669"/>
    <property type="project" value="TreeGrafter"/>
</dbReference>
<comment type="caution">
    <text evidence="4">The sequence shown here is derived from an EMBL/GenBank/DDBJ whole genome shotgun (WGS) entry which is preliminary data.</text>
</comment>
<dbReference type="Proteomes" id="UP000310636">
    <property type="component" value="Unassembled WGS sequence"/>
</dbReference>
<dbReference type="Gene3D" id="3.40.50.1970">
    <property type="match status" value="1"/>
</dbReference>
<keyword evidence="5" id="KW-1185">Reference proteome</keyword>
<dbReference type="CDD" id="cd08187">
    <property type="entry name" value="BDH"/>
    <property type="match status" value="1"/>
</dbReference>
<reference evidence="4 5" key="1">
    <citation type="submission" date="2019-04" db="EMBL/GenBank/DDBJ databases">
        <title>Cohnella sp. nov. isolated from preserved vegetables.</title>
        <authorList>
            <person name="Lin S.-Y."/>
            <person name="Hung M.-H."/>
            <person name="Young C.-C."/>
        </authorList>
    </citation>
    <scope>NUCLEOTIDE SEQUENCE [LARGE SCALE GENOMIC DNA]</scope>
    <source>
        <strain evidence="4 5">CC-MHH1044</strain>
    </source>
</reference>
<dbReference type="GO" id="GO:0008106">
    <property type="term" value="F:alcohol dehydrogenase (NADP+) activity"/>
    <property type="evidence" value="ECO:0007669"/>
    <property type="project" value="TreeGrafter"/>
</dbReference>
<dbReference type="FunFam" id="3.40.50.1970:FF:000003">
    <property type="entry name" value="Alcohol dehydrogenase, iron-containing"/>
    <property type="match status" value="1"/>
</dbReference>
<gene>
    <name evidence="4" type="ORF">E6C55_14720</name>
</gene>
<keyword evidence="1" id="KW-0560">Oxidoreductase</keyword>
<dbReference type="Pfam" id="PF00465">
    <property type="entry name" value="Fe-ADH"/>
    <property type="match status" value="1"/>
</dbReference>
<dbReference type="InterPro" id="IPR056798">
    <property type="entry name" value="ADH_Fe_C"/>
</dbReference>
<dbReference type="EMBL" id="SSOB01000016">
    <property type="protein sequence ID" value="THF78457.1"/>
    <property type="molecule type" value="Genomic_DNA"/>
</dbReference>
<proteinExistence type="predicted"/>
<dbReference type="AlphaFoldDB" id="A0A4S4BZ21"/>
<evidence type="ECO:0000313" key="5">
    <source>
        <dbReference type="Proteomes" id="UP000310636"/>
    </source>
</evidence>
<dbReference type="Pfam" id="PF25137">
    <property type="entry name" value="ADH_Fe_C"/>
    <property type="match status" value="1"/>
</dbReference>
<dbReference type="RefSeq" id="WP_136370552.1">
    <property type="nucleotide sequence ID" value="NZ_SSOB01000016.1"/>
</dbReference>
<dbReference type="GO" id="GO:0046872">
    <property type="term" value="F:metal ion binding"/>
    <property type="evidence" value="ECO:0007669"/>
    <property type="project" value="InterPro"/>
</dbReference>
<dbReference type="PANTHER" id="PTHR43633:SF1">
    <property type="entry name" value="ALCOHOL DEHYDROGENASE YQHD"/>
    <property type="match status" value="1"/>
</dbReference>
<evidence type="ECO:0000259" key="3">
    <source>
        <dbReference type="Pfam" id="PF25137"/>
    </source>
</evidence>
<dbReference type="PANTHER" id="PTHR43633">
    <property type="entry name" value="ALCOHOL DEHYDROGENASE YQHD"/>
    <property type="match status" value="1"/>
</dbReference>
<dbReference type="GO" id="GO:0005829">
    <property type="term" value="C:cytosol"/>
    <property type="evidence" value="ECO:0007669"/>
    <property type="project" value="TreeGrafter"/>
</dbReference>
<evidence type="ECO:0000259" key="2">
    <source>
        <dbReference type="Pfam" id="PF00465"/>
    </source>
</evidence>
<name>A0A4S4BZ21_9BACL</name>
<sequence length="389" mass="41710">MRSFAYWNPTKLYYGDDQVGQLAAESKKLGSRVLLVYGGGSIHRNGVYDAVMRELSAAGAEVVELSGVEPNPRVSTVRRGAELCREHRIDWVLAAGGGSVIDCAKAIAAAAKYDGDFWDVVTKKATATDALPLGTVLTLAATGSEMNANSVISNADTQEKHGWSSSLVYPRFSILAPSFTATAPLDQTVYGIVDMMSHVFEQYFHHDANAPVQDGFCESILRAVVQTAPKLAADLGNPEHRGTILYCGTVALNGLLSMGIRGDWANHDMEHAVSAVYDIPHGGGLAILFPHWMDMASRKHPEKFAQLGVNVFGVKGVGEGRTAEKVAEEAIAALRAFWTSLGAPARLSDYGIDGSQLERMAGMVTANGPRGHFVSLSREDVLAIYRSAL</sequence>
<dbReference type="OrthoDB" id="9801156at2"/>
<dbReference type="InterPro" id="IPR044731">
    <property type="entry name" value="BDH-like"/>
</dbReference>
<organism evidence="4 5">
    <name type="scientific">Cohnella fermenti</name>
    <dbReference type="NCBI Taxonomy" id="2565925"/>
    <lineage>
        <taxon>Bacteria</taxon>
        <taxon>Bacillati</taxon>
        <taxon>Bacillota</taxon>
        <taxon>Bacilli</taxon>
        <taxon>Bacillales</taxon>
        <taxon>Paenibacillaceae</taxon>
        <taxon>Cohnella</taxon>
    </lineage>
</organism>
<dbReference type="Gene3D" id="1.20.1090.10">
    <property type="entry name" value="Dehydroquinate synthase-like - alpha domain"/>
    <property type="match status" value="1"/>
</dbReference>
<dbReference type="GO" id="GO:1990362">
    <property type="term" value="F:butanol dehydrogenase (NAD+) activity"/>
    <property type="evidence" value="ECO:0007669"/>
    <property type="project" value="InterPro"/>
</dbReference>
<dbReference type="InterPro" id="IPR001670">
    <property type="entry name" value="ADH_Fe/GldA"/>
</dbReference>
<dbReference type="SUPFAM" id="SSF56796">
    <property type="entry name" value="Dehydroquinate synthase-like"/>
    <property type="match status" value="1"/>
</dbReference>
<evidence type="ECO:0000313" key="4">
    <source>
        <dbReference type="EMBL" id="THF78457.1"/>
    </source>
</evidence>
<accession>A0A4S4BZ21</accession>